<dbReference type="OrthoDB" id="10050400at2759"/>
<dbReference type="PANTHER" id="PTHR28142">
    <property type="entry name" value="MITOCHONDRIAL INNER MEMBRANE I-AAA PROTEASE SUPERCOMPLEX SUBUNIT MGR3-RELATED"/>
    <property type="match status" value="1"/>
</dbReference>
<dbReference type="RefSeq" id="XP_041406295.1">
    <property type="nucleotide sequence ID" value="XM_041550361.1"/>
</dbReference>
<keyword evidence="2" id="KW-0472">Membrane</keyword>
<keyword evidence="3" id="KW-0378">Hydrolase</keyword>
<dbReference type="EMBL" id="CAEFZW010000004">
    <property type="protein sequence ID" value="CAB4254451.1"/>
    <property type="molecule type" value="Genomic_DNA"/>
</dbReference>
<dbReference type="GO" id="GO:0031942">
    <property type="term" value="C:i-AAA complex"/>
    <property type="evidence" value="ECO:0007669"/>
    <property type="project" value="TreeGrafter"/>
</dbReference>
<sequence>MNSRILSKFASSLRSKYALLGKNQRWIIGVGSAVSVTFGTAYYLSKYRDSRRTYLSPYTYANYYSDRYRYPTHLENYLKQAVWDESSNVNYNYTESLHKYIEVLNKLQDLKVNPLSDEYTRIELKIAEMFEKLDLHENAKNIYLEMLYRFFESLNTPGVVPDEMRPELIRKDLRVLIKSLEVNKDLEIGKRNLLAHLLLAQEEILIRSPELKKFFDSKREKAEKLVKGKPINGSEFKSFVNDENLKFNEDGYMIMDIQKNTSAWEPFKEEFFTARDLYTAYCLSAKDVPSALSCKMTTVQWMIMADMPPGQILLAQANLGALLYLQAEKFESDLFQIDSKCKIDPGFIEDEKVVKALRYLRKNRDTCLQMANQCYDSILKFSNDHNKLRYHMKDQLDTAIPQAIALSTYGKGILNLHNGVLNKAERHLSDAISLAKETDFEELLKEAEGELKKAKDLKEHNNSLDKSTDTCQ</sequence>
<keyword evidence="1" id="KW-0175">Coiled coil</keyword>
<dbReference type="PANTHER" id="PTHR28142:SF1">
    <property type="entry name" value="MITOCHONDRIAL INNER MEMBRANE I-AAA PROTEASE SUPERCOMPLEX SUBUNIT MGR3-RELATED"/>
    <property type="match status" value="1"/>
</dbReference>
<organism evidence="3 4">
    <name type="scientific">Maudiozyma barnettii</name>
    <dbReference type="NCBI Taxonomy" id="61262"/>
    <lineage>
        <taxon>Eukaryota</taxon>
        <taxon>Fungi</taxon>
        <taxon>Dikarya</taxon>
        <taxon>Ascomycota</taxon>
        <taxon>Saccharomycotina</taxon>
        <taxon>Saccharomycetes</taxon>
        <taxon>Saccharomycetales</taxon>
        <taxon>Saccharomycetaceae</taxon>
        <taxon>Maudiozyma</taxon>
    </lineage>
</organism>
<dbReference type="GO" id="GO:0006515">
    <property type="term" value="P:protein quality control for misfolded or incompletely synthesized proteins"/>
    <property type="evidence" value="ECO:0007669"/>
    <property type="project" value="TreeGrafter"/>
</dbReference>
<dbReference type="GeneID" id="64857447"/>
<dbReference type="CDD" id="cd24145">
    <property type="entry name" value="Mgr3-like"/>
    <property type="match status" value="1"/>
</dbReference>
<evidence type="ECO:0000256" key="2">
    <source>
        <dbReference type="SAM" id="Phobius"/>
    </source>
</evidence>
<dbReference type="GO" id="GO:0008233">
    <property type="term" value="F:peptidase activity"/>
    <property type="evidence" value="ECO:0007669"/>
    <property type="project" value="UniProtKB-KW"/>
</dbReference>
<keyword evidence="2" id="KW-0812">Transmembrane</keyword>
<dbReference type="AlphaFoldDB" id="A0A8H2VFD4"/>
<proteinExistence type="predicted"/>
<keyword evidence="4" id="KW-1185">Reference proteome</keyword>
<evidence type="ECO:0000256" key="1">
    <source>
        <dbReference type="SAM" id="Coils"/>
    </source>
</evidence>
<reference evidence="3 4" key="1">
    <citation type="submission" date="2020-05" db="EMBL/GenBank/DDBJ databases">
        <authorList>
            <person name="Casaregola S."/>
            <person name="Devillers H."/>
            <person name="Grondin C."/>
        </authorList>
    </citation>
    <scope>NUCLEOTIDE SEQUENCE [LARGE SCALE GENOMIC DNA]</scope>
    <source>
        <strain evidence="3 4">CLIB 1767</strain>
    </source>
</reference>
<protein>
    <submittedName>
        <fullName evidence="3">Similar to Saccharomyces cerevisiae YMR115W MGR3 Subunit of the mitochondrial (Mt) i-AAA protease supercomplex, which degrades misfolded mitochondrial proteins</fullName>
    </submittedName>
</protein>
<dbReference type="GO" id="GO:0051787">
    <property type="term" value="F:misfolded protein binding"/>
    <property type="evidence" value="ECO:0007669"/>
    <property type="project" value="TreeGrafter"/>
</dbReference>
<name>A0A8H2VFD4_9SACH</name>
<keyword evidence="2" id="KW-1133">Transmembrane helix</keyword>
<accession>A0A8H2VFD4</accession>
<evidence type="ECO:0000313" key="3">
    <source>
        <dbReference type="EMBL" id="CAB4254451.1"/>
    </source>
</evidence>
<gene>
    <name evidence="3" type="ORF">KABA2_04S06600</name>
</gene>
<feature type="coiled-coil region" evidence="1">
    <location>
        <begin position="437"/>
        <end position="464"/>
    </location>
</feature>
<feature type="transmembrane region" description="Helical" evidence="2">
    <location>
        <begin position="26"/>
        <end position="44"/>
    </location>
</feature>
<dbReference type="Proteomes" id="UP000644660">
    <property type="component" value="Unassembled WGS sequence"/>
</dbReference>
<keyword evidence="3" id="KW-0645">Protease</keyword>
<evidence type="ECO:0000313" key="4">
    <source>
        <dbReference type="Proteomes" id="UP000644660"/>
    </source>
</evidence>
<comment type="caution">
    <text evidence="3">The sequence shown here is derived from an EMBL/GenBank/DDBJ whole genome shotgun (WGS) entry which is preliminary data.</text>
</comment>
<dbReference type="InterPro" id="IPR040201">
    <property type="entry name" value="Mrg3-like"/>
</dbReference>